<feature type="region of interest" description="Disordered" evidence="2">
    <location>
        <begin position="478"/>
        <end position="503"/>
    </location>
</feature>
<feature type="domain" description="Transposase (putative) gypsy type" evidence="3">
    <location>
        <begin position="95"/>
        <end position="162"/>
    </location>
</feature>
<protein>
    <recommendedName>
        <fullName evidence="3">Transposase (putative) gypsy type domain-containing protein</fullName>
    </recommendedName>
</protein>
<reference evidence="4" key="1">
    <citation type="submission" date="2023-07" db="EMBL/GenBank/DDBJ databases">
        <title>A chromosome-level genome assembly of Lolium multiflorum.</title>
        <authorList>
            <person name="Chen Y."/>
            <person name="Copetti D."/>
            <person name="Kolliker R."/>
            <person name="Studer B."/>
        </authorList>
    </citation>
    <scope>NUCLEOTIDE SEQUENCE</scope>
    <source>
        <strain evidence="4">02402/16</strain>
        <tissue evidence="4">Leaf</tissue>
    </source>
</reference>
<evidence type="ECO:0000313" key="4">
    <source>
        <dbReference type="EMBL" id="KAK1617295.1"/>
    </source>
</evidence>
<evidence type="ECO:0000256" key="1">
    <source>
        <dbReference type="SAM" id="Coils"/>
    </source>
</evidence>
<proteinExistence type="predicted"/>
<dbReference type="Pfam" id="PF04195">
    <property type="entry name" value="Transposase_28"/>
    <property type="match status" value="1"/>
</dbReference>
<feature type="compositionally biased region" description="Low complexity" evidence="2">
    <location>
        <begin position="491"/>
        <end position="500"/>
    </location>
</feature>
<dbReference type="PANTHER" id="PTHR33026">
    <property type="entry name" value="OS06G0360600 PROTEIN"/>
    <property type="match status" value="1"/>
</dbReference>
<evidence type="ECO:0000313" key="5">
    <source>
        <dbReference type="Proteomes" id="UP001231189"/>
    </source>
</evidence>
<evidence type="ECO:0000256" key="2">
    <source>
        <dbReference type="SAM" id="MobiDB-lite"/>
    </source>
</evidence>
<organism evidence="4 5">
    <name type="scientific">Lolium multiflorum</name>
    <name type="common">Italian ryegrass</name>
    <name type="synonym">Lolium perenne subsp. multiflorum</name>
    <dbReference type="NCBI Taxonomy" id="4521"/>
    <lineage>
        <taxon>Eukaryota</taxon>
        <taxon>Viridiplantae</taxon>
        <taxon>Streptophyta</taxon>
        <taxon>Embryophyta</taxon>
        <taxon>Tracheophyta</taxon>
        <taxon>Spermatophyta</taxon>
        <taxon>Magnoliopsida</taxon>
        <taxon>Liliopsida</taxon>
        <taxon>Poales</taxon>
        <taxon>Poaceae</taxon>
        <taxon>BOP clade</taxon>
        <taxon>Pooideae</taxon>
        <taxon>Poodae</taxon>
        <taxon>Poeae</taxon>
        <taxon>Poeae Chloroplast Group 2 (Poeae type)</taxon>
        <taxon>Loliodinae</taxon>
        <taxon>Loliinae</taxon>
        <taxon>Lolium</taxon>
    </lineage>
</organism>
<dbReference type="Proteomes" id="UP001231189">
    <property type="component" value="Unassembled WGS sequence"/>
</dbReference>
<comment type="caution">
    <text evidence="4">The sequence shown here is derived from an EMBL/GenBank/DDBJ whole genome shotgun (WGS) entry which is preliminary data.</text>
</comment>
<sequence length="568" mass="62566">MGKKKISTTAIEQWRRRQIRSKPSEKERFPCSSSSSGAASAIEFAMGLPGDWPASTATKRDEKKAKSLGYIPFEEGNVILPGAISWPNPPASFTVMFLSFLHRGLSLPAHNFLRHLLQVYEIQLWQLTPNSILHLAIFITLCESFLGIEPHFGLWKKIFFVKRYNSSGGSFVIGGVGFVARKEVKYFNFPMRESVQGWRLKWFYIRDSSTAELQLPRFSDVLEAKPKQSWKNTLSPDEKPAVDRLFARFLRIKGADGQTMIGTEVAAVFLKRRVQPIMARAHPMWLYSGPKDETRINAAELSEKELLDEVRRLTHFSQEDSIPLISSHIPFDVDHPPTEILIDPDYAQDLSNDTSERGYFSVPVGSRTEGNMSSEAEHDDPINPEAILNDPKSAADDISDTAGSMHDDDADHAAFVDVAAEEAGALPSKRSSAVSPMRMIFGIYFIEPPPKKSKTGAAPSDLAASEASAPATIPMAQMSTASSLSKGKNIPSADAAAAPPSGKPDLRAVISSLESFASHYASLEVDKAQLQKEVESSSSKLEGAIKIAAEARTEIDTLKEELKELKRG</sequence>
<dbReference type="EMBL" id="JAUUTY010000006">
    <property type="protein sequence ID" value="KAK1617295.1"/>
    <property type="molecule type" value="Genomic_DNA"/>
</dbReference>
<accession>A0AAD8R9B2</accession>
<evidence type="ECO:0000259" key="3">
    <source>
        <dbReference type="Pfam" id="PF04195"/>
    </source>
</evidence>
<keyword evidence="1" id="KW-0175">Coiled coil</keyword>
<feature type="region of interest" description="Disordered" evidence="2">
    <location>
        <begin position="1"/>
        <end position="36"/>
    </location>
</feature>
<dbReference type="PANTHER" id="PTHR33026:SF7">
    <property type="entry name" value="OS03G0100275 PROTEIN"/>
    <property type="match status" value="1"/>
</dbReference>
<dbReference type="InterPro" id="IPR007321">
    <property type="entry name" value="Transposase_28"/>
</dbReference>
<dbReference type="AlphaFoldDB" id="A0AAD8R9B2"/>
<feature type="coiled-coil region" evidence="1">
    <location>
        <begin position="513"/>
        <end position="568"/>
    </location>
</feature>
<feature type="region of interest" description="Disordered" evidence="2">
    <location>
        <begin position="366"/>
        <end position="406"/>
    </location>
</feature>
<gene>
    <name evidence="4" type="ORF">QYE76_022812</name>
</gene>
<name>A0AAD8R9B2_LOLMU</name>
<keyword evidence="5" id="KW-1185">Reference proteome</keyword>